<dbReference type="Pfam" id="PF00646">
    <property type="entry name" value="F-box"/>
    <property type="match status" value="1"/>
</dbReference>
<dbReference type="OrthoDB" id="45365at2759"/>
<evidence type="ECO:0000313" key="3">
    <source>
        <dbReference type="Proteomes" id="UP000694251"/>
    </source>
</evidence>
<evidence type="ECO:0000259" key="1">
    <source>
        <dbReference type="PROSITE" id="PS50181"/>
    </source>
</evidence>
<dbReference type="EMBL" id="JAEFBJ010000007">
    <property type="protein sequence ID" value="KAG7588152.1"/>
    <property type="molecule type" value="Genomic_DNA"/>
</dbReference>
<dbReference type="AlphaFoldDB" id="A0A8T2BRD3"/>
<dbReference type="PANTHER" id="PTHR24414">
    <property type="entry name" value="F-BOX/KELCH-REPEAT PROTEIN SKIP4"/>
    <property type="match status" value="1"/>
</dbReference>
<dbReference type="InterPro" id="IPR001810">
    <property type="entry name" value="F-box_dom"/>
</dbReference>
<organism evidence="2 3">
    <name type="scientific">Arabidopsis suecica</name>
    <name type="common">Swedish thale-cress</name>
    <name type="synonym">Cardaminopsis suecica</name>
    <dbReference type="NCBI Taxonomy" id="45249"/>
    <lineage>
        <taxon>Eukaryota</taxon>
        <taxon>Viridiplantae</taxon>
        <taxon>Streptophyta</taxon>
        <taxon>Embryophyta</taxon>
        <taxon>Tracheophyta</taxon>
        <taxon>Spermatophyta</taxon>
        <taxon>Magnoliopsida</taxon>
        <taxon>eudicotyledons</taxon>
        <taxon>Gunneridae</taxon>
        <taxon>Pentapetalae</taxon>
        <taxon>rosids</taxon>
        <taxon>malvids</taxon>
        <taxon>Brassicales</taxon>
        <taxon>Brassicaceae</taxon>
        <taxon>Camelineae</taxon>
        <taxon>Arabidopsis</taxon>
    </lineage>
</organism>
<feature type="domain" description="F-box" evidence="1">
    <location>
        <begin position="19"/>
        <end position="65"/>
    </location>
</feature>
<dbReference type="InterPro" id="IPR050354">
    <property type="entry name" value="F-box/kelch-repeat_ARATH"/>
</dbReference>
<protein>
    <submittedName>
        <fullName evidence="2">F-box-like domain superfamily</fullName>
    </submittedName>
</protein>
<dbReference type="Proteomes" id="UP000694251">
    <property type="component" value="Chromosome 7"/>
</dbReference>
<dbReference type="SMART" id="SM00256">
    <property type="entry name" value="FBOX"/>
    <property type="match status" value="1"/>
</dbReference>
<dbReference type="Pfam" id="PF25210">
    <property type="entry name" value="Kelch_FKB95"/>
    <property type="match status" value="1"/>
</dbReference>
<accession>A0A8T2BRD3</accession>
<name>A0A8T2BRD3_ARASU</name>
<dbReference type="InterPro" id="IPR057499">
    <property type="entry name" value="Kelch_FKB95"/>
</dbReference>
<comment type="caution">
    <text evidence="2">The sequence shown here is derived from an EMBL/GenBank/DDBJ whole genome shotgun (WGS) entry which is preliminary data.</text>
</comment>
<dbReference type="InterPro" id="IPR006652">
    <property type="entry name" value="Kelch_1"/>
</dbReference>
<proteinExistence type="predicted"/>
<dbReference type="PANTHER" id="PTHR24414:SF184">
    <property type="entry name" value="GALACTOSE OXIDASE_KELCH REPEAT SUPERFAMILY PROTEIN"/>
    <property type="match status" value="1"/>
</dbReference>
<dbReference type="CDD" id="cd22152">
    <property type="entry name" value="F-box_AtAFR-like"/>
    <property type="match status" value="1"/>
</dbReference>
<keyword evidence="3" id="KW-1185">Reference proteome</keyword>
<sequence length="364" mass="41527">MNDDDEEPPLKKNKLPIEPTLNLSLPEDLIVTILARVSRLYYPTLSLVCKRFRSLLTSPELYRIRSLLGRTENCLYVCLRFSHTDPIPRWFMLCRRPNQILTNDTRKKKKKSSGYVLATISIPRSPSALSLNLVAVGSKIYNIGGSIYDSTSSSVSILDCWSHTWLKGQSMQVERCRPSASFHDGKIYVTGGYKHYNPSNWIEVFDLKTETWEPLLSRAGIYRSLTFLRCHDQTYNVVVDGKLYIVGANGLAYNPKDGTWNNLGSEMDLGSSACVIENVIYCYFYEEGIKWLADYGGKMALFWDKYVASGGGRGYENRMIWCAMIALERSYRGEIWGKVEWFDAVLPNPIPKEYVFEYVGAVNV</sequence>
<evidence type="ECO:0000313" key="2">
    <source>
        <dbReference type="EMBL" id="KAG7588152.1"/>
    </source>
</evidence>
<gene>
    <name evidence="2" type="ORF">ISN44_As07g004980</name>
</gene>
<reference evidence="2 3" key="1">
    <citation type="submission" date="2020-12" db="EMBL/GenBank/DDBJ databases">
        <title>Concerted genomic and epigenomic changes stabilize Arabidopsis allopolyploids.</title>
        <authorList>
            <person name="Chen Z."/>
        </authorList>
    </citation>
    <scope>NUCLEOTIDE SEQUENCE [LARGE SCALE GENOMIC DNA]</scope>
    <source>
        <strain evidence="2">As9502</strain>
        <tissue evidence="2">Leaf</tissue>
    </source>
</reference>
<dbReference type="SMART" id="SM00612">
    <property type="entry name" value="Kelch"/>
    <property type="match status" value="2"/>
</dbReference>
<dbReference type="PROSITE" id="PS50181">
    <property type="entry name" value="FBOX"/>
    <property type="match status" value="1"/>
</dbReference>